<dbReference type="GO" id="GO:0016887">
    <property type="term" value="F:ATP hydrolysis activity"/>
    <property type="evidence" value="ECO:0007669"/>
    <property type="project" value="InterPro"/>
</dbReference>
<dbReference type="GO" id="GO:0015421">
    <property type="term" value="F:ABC-type oligopeptide transporter activity"/>
    <property type="evidence" value="ECO:0007669"/>
    <property type="project" value="TreeGrafter"/>
</dbReference>
<feature type="domain" description="ABC transporter" evidence="13">
    <location>
        <begin position="1053"/>
        <end position="1288"/>
    </location>
</feature>
<feature type="transmembrane region" description="Helical" evidence="12">
    <location>
        <begin position="729"/>
        <end position="751"/>
    </location>
</feature>
<dbReference type="InterPro" id="IPR017871">
    <property type="entry name" value="ABC_transporter-like_CS"/>
</dbReference>
<keyword evidence="5" id="KW-0677">Repeat</keyword>
<feature type="region of interest" description="Disordered" evidence="11">
    <location>
        <begin position="28"/>
        <end position="49"/>
    </location>
</feature>
<feature type="transmembrane region" description="Helical" evidence="12">
    <location>
        <begin position="295"/>
        <end position="313"/>
    </location>
</feature>
<dbReference type="GO" id="GO:0005743">
    <property type="term" value="C:mitochondrial inner membrane"/>
    <property type="evidence" value="ECO:0007669"/>
    <property type="project" value="TreeGrafter"/>
</dbReference>
<evidence type="ECO:0000256" key="6">
    <source>
        <dbReference type="ARBA" id="ARBA00022741"/>
    </source>
</evidence>
<keyword evidence="9 12" id="KW-0472">Membrane</keyword>
<feature type="transmembrane region" description="Helical" evidence="12">
    <location>
        <begin position="115"/>
        <end position="141"/>
    </location>
</feature>
<dbReference type="SUPFAM" id="SSF90123">
    <property type="entry name" value="ABC transporter transmembrane region"/>
    <property type="match status" value="2"/>
</dbReference>
<keyword evidence="6" id="KW-0547">Nucleotide-binding</keyword>
<keyword evidence="3" id="KW-0813">Transport</keyword>
<evidence type="ECO:0000256" key="11">
    <source>
        <dbReference type="SAM" id="MobiDB-lite"/>
    </source>
</evidence>
<evidence type="ECO:0000256" key="5">
    <source>
        <dbReference type="ARBA" id="ARBA00022737"/>
    </source>
</evidence>
<dbReference type="GO" id="GO:0005524">
    <property type="term" value="F:ATP binding"/>
    <property type="evidence" value="ECO:0007669"/>
    <property type="project" value="UniProtKB-KW"/>
</dbReference>
<keyword evidence="4 12" id="KW-0812">Transmembrane</keyword>
<dbReference type="SMART" id="SM00382">
    <property type="entry name" value="AAA"/>
    <property type="match status" value="2"/>
</dbReference>
<dbReference type="PROSITE" id="PS50929">
    <property type="entry name" value="ABC_TM1F"/>
    <property type="match status" value="2"/>
</dbReference>
<dbReference type="InterPro" id="IPR039421">
    <property type="entry name" value="Type_1_exporter"/>
</dbReference>
<evidence type="ECO:0000313" key="16">
    <source>
        <dbReference type="Proteomes" id="UP001178507"/>
    </source>
</evidence>
<evidence type="ECO:0000256" key="2">
    <source>
        <dbReference type="ARBA" id="ARBA00007577"/>
    </source>
</evidence>
<dbReference type="SUPFAM" id="SSF52540">
    <property type="entry name" value="P-loop containing nucleoside triphosphate hydrolases"/>
    <property type="match status" value="2"/>
</dbReference>
<sequence length="1289" mass="140678">MSREEQPQAGRGASGRLPVLLGRKQEAAAEDLEADKAEAAEVTGASREPSHIEHSSLDVLAETSWAEKLSLACGAFLALLQGISSPLIAIFTADSITTLTTTEPSLLLDTMTDPLIKIGLLAMAQFLLGWAWNWLLGWAAAKQAFRWQIKYLKSLLSLDVPWYDAHEPAGLAARLEGEIASVYIFQSAALGYLIASIGQFVSGIVVAFVNSWQLTLIVCGVAPFLVLAGNRLGKEVARQFEVQQADFARASGVAEEALMAIRTVAAFGGEKQTLHRFESALTSARSEGVLSGVKIGFAWGCLNFIYALLYAMSLWLGGHYLLKGEDVEQSGKVIVVMISLIVGISGISMFSGHAPTMARAIVSAKSMKEVIHCKAHDIEPESLELQVEEEELHLETIEFKDVCFRYPMRPERLVLNNFSFRVERGQKIAFVGESGCGKSTTIQLLERFYDPVSGEILINGVPLSLLHVKNWRKLIGFVGQEPVLFATSAMKNLKMGDESITDEQAIEAAKQAQIYDTLQMLPEQLNTFVGMGGGLLSGGQRQRVAIARALAKQPQLLLLDEATSALDNESERMVQETLDSLNENESLSITSISIAHRLTSIMASDVIYMLKDGTCLEQGTHEELMARQSHYYNMAHLQQATLEDERSPDDADTIPQEHLELQQIPMASLRSSGTGVTVMSSPRKQMKHVSTAFSLWSVPKEQFEAAASVAAPAKGVFCRLFHLARPDWIIMPFAFLAVLLASVMTPAQAFFFNQGIISLYEVDEEGLELLDKACLGLALVGLASGASVLIQNGVFTYMQESLVLTLRKRAFASTICMDMSFFDAPENQVASILVSLERHMNRVGQMLGINLANTTAGIFTCVMSVIFSFFGSWQLAIILLLLMPVCGYLGVKVAVCANTPSKAAEMAYAVAGKTTTEAATQIRTVRALGAEKQTLEILSESLQVVSEYNASSAWKKGFSFGLSMVLLQVMYLSGFGLSAVFIQTGNTDPNKVLLTLFCVVFGVMSVSTLAQYLPDSASGHQAVTAVFHLMDQVSKIDATRPTGRVEDMGDGTIEFKDVTFCYPFRPNVRVLKHLSLTIKKGSAVAFVGFSGSGKSTVISLLQRFYDPQGGAILVGGRNLKSFNVAWWRRNVGVVSQEPVLFDVSLEENVKYGYPEATKSQVEEVARIAHMDYVFSGAVKWSDRVGLRGEKLSGGQKQRCAIARALLRRPQLMLLDEATSALDSTSEKLVQQAMQDARVGKTTITVAHRLSTIRSSDEIFVLQSGRIVERGNYQELIALEGSFAKLARSL</sequence>
<dbReference type="InterPro" id="IPR027417">
    <property type="entry name" value="P-loop_NTPase"/>
</dbReference>
<keyword evidence="10" id="KW-0325">Glycoprotein</keyword>
<dbReference type="Proteomes" id="UP001178507">
    <property type="component" value="Unassembled WGS sequence"/>
</dbReference>
<comment type="caution">
    <text evidence="15">The sequence shown here is derived from an EMBL/GenBank/DDBJ whole genome shotgun (WGS) entry which is preliminary data.</text>
</comment>
<dbReference type="FunFam" id="3.40.50.300:FF:000836">
    <property type="entry name" value="ABC transporter B family member 25"/>
    <property type="match status" value="1"/>
</dbReference>
<keyword evidence="7" id="KW-0067">ATP-binding</keyword>
<dbReference type="PANTHER" id="PTHR43394:SF27">
    <property type="entry name" value="ATP-DEPENDENT TRANSLOCASE ABCB1-LIKE"/>
    <property type="match status" value="1"/>
</dbReference>
<evidence type="ECO:0000256" key="9">
    <source>
        <dbReference type="ARBA" id="ARBA00023136"/>
    </source>
</evidence>
<dbReference type="CDD" id="cd18578">
    <property type="entry name" value="ABC_6TM_Pgp_ABCB1_D2_like"/>
    <property type="match status" value="1"/>
</dbReference>
<feature type="transmembrane region" description="Helical" evidence="12">
    <location>
        <begin position="775"/>
        <end position="798"/>
    </location>
</feature>
<feature type="domain" description="ABC transporter" evidence="13">
    <location>
        <begin position="397"/>
        <end position="637"/>
    </location>
</feature>
<dbReference type="GO" id="GO:0090374">
    <property type="term" value="P:oligopeptide export from mitochondrion"/>
    <property type="evidence" value="ECO:0007669"/>
    <property type="project" value="TreeGrafter"/>
</dbReference>
<organism evidence="15 16">
    <name type="scientific">Effrenium voratum</name>
    <dbReference type="NCBI Taxonomy" id="2562239"/>
    <lineage>
        <taxon>Eukaryota</taxon>
        <taxon>Sar</taxon>
        <taxon>Alveolata</taxon>
        <taxon>Dinophyceae</taxon>
        <taxon>Suessiales</taxon>
        <taxon>Symbiodiniaceae</taxon>
        <taxon>Effrenium</taxon>
    </lineage>
</organism>
<feature type="transmembrane region" description="Helical" evidence="12">
    <location>
        <begin position="69"/>
        <end position="91"/>
    </location>
</feature>
<evidence type="ECO:0000313" key="15">
    <source>
        <dbReference type="EMBL" id="CAJ1381111.1"/>
    </source>
</evidence>
<dbReference type="FunFam" id="3.40.50.300:FF:000240">
    <property type="entry name" value="ABC transporter B family member 20"/>
    <property type="match status" value="1"/>
</dbReference>
<dbReference type="PROSITE" id="PS50893">
    <property type="entry name" value="ABC_TRANSPORTER_2"/>
    <property type="match status" value="2"/>
</dbReference>
<keyword evidence="8 12" id="KW-1133">Transmembrane helix</keyword>
<evidence type="ECO:0000259" key="14">
    <source>
        <dbReference type="PROSITE" id="PS50929"/>
    </source>
</evidence>
<evidence type="ECO:0000256" key="10">
    <source>
        <dbReference type="ARBA" id="ARBA00023180"/>
    </source>
</evidence>
<feature type="transmembrane region" description="Helical" evidence="12">
    <location>
        <begin position="876"/>
        <end position="897"/>
    </location>
</feature>
<comment type="subcellular location">
    <subcellularLocation>
        <location evidence="1">Membrane</location>
        <topology evidence="1">Multi-pass membrane protein</topology>
    </subcellularLocation>
</comment>
<dbReference type="Gene3D" id="1.20.1560.10">
    <property type="entry name" value="ABC transporter type 1, transmembrane domain"/>
    <property type="match status" value="1"/>
</dbReference>
<evidence type="ECO:0000256" key="7">
    <source>
        <dbReference type="ARBA" id="ARBA00022840"/>
    </source>
</evidence>
<accession>A0AA36I4W1</accession>
<gene>
    <name evidence="15" type="ORF">EVOR1521_LOCUS8900</name>
</gene>
<feature type="domain" description="ABC transmembrane type-1" evidence="14">
    <location>
        <begin position="74"/>
        <end position="359"/>
    </location>
</feature>
<dbReference type="Pfam" id="PF00664">
    <property type="entry name" value="ABC_membrane"/>
    <property type="match status" value="2"/>
</dbReference>
<evidence type="ECO:0000256" key="4">
    <source>
        <dbReference type="ARBA" id="ARBA00022692"/>
    </source>
</evidence>
<evidence type="ECO:0000259" key="13">
    <source>
        <dbReference type="PROSITE" id="PS50893"/>
    </source>
</evidence>
<dbReference type="Pfam" id="PF00005">
    <property type="entry name" value="ABC_tran"/>
    <property type="match status" value="2"/>
</dbReference>
<name>A0AA36I4W1_9DINO</name>
<evidence type="ECO:0000256" key="8">
    <source>
        <dbReference type="ARBA" id="ARBA00022989"/>
    </source>
</evidence>
<keyword evidence="16" id="KW-1185">Reference proteome</keyword>
<dbReference type="CDD" id="cd18577">
    <property type="entry name" value="ABC_6TM_Pgp_ABCB1_D1_like"/>
    <property type="match status" value="1"/>
</dbReference>
<feature type="transmembrane region" description="Helical" evidence="12">
    <location>
        <begin position="994"/>
        <end position="1013"/>
    </location>
</feature>
<dbReference type="InterPro" id="IPR036640">
    <property type="entry name" value="ABC1_TM_sf"/>
</dbReference>
<feature type="domain" description="ABC transmembrane type-1" evidence="14">
    <location>
        <begin position="733"/>
        <end position="1018"/>
    </location>
</feature>
<feature type="transmembrane region" description="Helical" evidence="12">
    <location>
        <begin position="214"/>
        <end position="233"/>
    </location>
</feature>
<dbReference type="PROSITE" id="PS00211">
    <property type="entry name" value="ABC_TRANSPORTER_1"/>
    <property type="match status" value="1"/>
</dbReference>
<dbReference type="InterPro" id="IPR003439">
    <property type="entry name" value="ABC_transporter-like_ATP-bd"/>
</dbReference>
<protein>
    <submittedName>
        <fullName evidence="15">Uncharacterized protein</fullName>
    </submittedName>
</protein>
<feature type="region of interest" description="Disordered" evidence="11">
    <location>
        <begin position="1"/>
        <end position="20"/>
    </location>
</feature>
<dbReference type="InterPro" id="IPR003593">
    <property type="entry name" value="AAA+_ATPase"/>
</dbReference>
<feature type="transmembrane region" description="Helical" evidence="12">
    <location>
        <begin position="960"/>
        <end position="982"/>
    </location>
</feature>
<feature type="transmembrane region" description="Helical" evidence="12">
    <location>
        <begin position="847"/>
        <end position="870"/>
    </location>
</feature>
<dbReference type="EMBL" id="CAUJNA010000779">
    <property type="protein sequence ID" value="CAJ1381111.1"/>
    <property type="molecule type" value="Genomic_DNA"/>
</dbReference>
<feature type="transmembrane region" description="Helical" evidence="12">
    <location>
        <begin position="333"/>
        <end position="350"/>
    </location>
</feature>
<proteinExistence type="inferred from homology"/>
<dbReference type="PANTHER" id="PTHR43394">
    <property type="entry name" value="ATP-DEPENDENT PERMEASE MDL1, MITOCHONDRIAL"/>
    <property type="match status" value="1"/>
</dbReference>
<dbReference type="Gene3D" id="3.40.50.300">
    <property type="entry name" value="P-loop containing nucleotide triphosphate hydrolases"/>
    <property type="match status" value="2"/>
</dbReference>
<reference evidence="15" key="1">
    <citation type="submission" date="2023-08" db="EMBL/GenBank/DDBJ databases">
        <authorList>
            <person name="Chen Y."/>
            <person name="Shah S."/>
            <person name="Dougan E. K."/>
            <person name="Thang M."/>
            <person name="Chan C."/>
        </authorList>
    </citation>
    <scope>NUCLEOTIDE SEQUENCE</scope>
</reference>
<evidence type="ECO:0000256" key="3">
    <source>
        <dbReference type="ARBA" id="ARBA00022448"/>
    </source>
</evidence>
<feature type="transmembrane region" description="Helical" evidence="12">
    <location>
        <begin position="189"/>
        <end position="208"/>
    </location>
</feature>
<evidence type="ECO:0000256" key="1">
    <source>
        <dbReference type="ARBA" id="ARBA00004141"/>
    </source>
</evidence>
<comment type="similarity">
    <text evidence="2">Belongs to the ABC transporter superfamily. ABCB family. Multidrug resistance exporter (TC 3.A.1.201) subfamily.</text>
</comment>
<dbReference type="InterPro" id="IPR011527">
    <property type="entry name" value="ABC1_TM_dom"/>
</dbReference>
<evidence type="ECO:0000256" key="12">
    <source>
        <dbReference type="SAM" id="Phobius"/>
    </source>
</evidence>